<evidence type="ECO:0000256" key="5">
    <source>
        <dbReference type="RuleBase" id="RU361279"/>
    </source>
</evidence>
<evidence type="ECO:0000256" key="1">
    <source>
        <dbReference type="ARBA" id="ARBA00010638"/>
    </source>
</evidence>
<dbReference type="InterPro" id="IPR024185">
    <property type="entry name" value="FTHF_cligase-like_sf"/>
</dbReference>
<gene>
    <name evidence="6" type="ORF">SAMN05216386_2581</name>
</gene>
<dbReference type="PIRSF" id="PIRSF006806">
    <property type="entry name" value="FTHF_cligase"/>
    <property type="match status" value="1"/>
</dbReference>
<dbReference type="SUPFAM" id="SSF100950">
    <property type="entry name" value="NagB/RpiA/CoA transferase-like"/>
    <property type="match status" value="1"/>
</dbReference>
<comment type="cofactor">
    <cofactor evidence="5">
        <name>Mg(2+)</name>
        <dbReference type="ChEBI" id="CHEBI:18420"/>
    </cofactor>
</comment>
<keyword evidence="5" id="KW-0460">Magnesium</keyword>
<keyword evidence="5" id="KW-0479">Metal-binding</keyword>
<evidence type="ECO:0000256" key="4">
    <source>
        <dbReference type="PIRSR" id="PIRSR006806-1"/>
    </source>
</evidence>
<dbReference type="Gene3D" id="3.40.50.10420">
    <property type="entry name" value="NagB/RpiA/CoA transferase-like"/>
    <property type="match status" value="1"/>
</dbReference>
<dbReference type="PANTHER" id="PTHR23407">
    <property type="entry name" value="ATPASE INHIBITOR/5-FORMYLTETRAHYDROFOLATE CYCLO-LIGASE"/>
    <property type="match status" value="1"/>
</dbReference>
<dbReference type="STRING" id="1266925.GCA_000619905_01586"/>
<evidence type="ECO:0000313" key="7">
    <source>
        <dbReference type="Proteomes" id="UP000183107"/>
    </source>
</evidence>
<feature type="binding site" evidence="4">
    <location>
        <position position="59"/>
    </location>
    <ligand>
        <name>substrate</name>
    </ligand>
</feature>
<dbReference type="GO" id="GO:0046872">
    <property type="term" value="F:metal ion binding"/>
    <property type="evidence" value="ECO:0007669"/>
    <property type="project" value="UniProtKB-KW"/>
</dbReference>
<name>A0A1I5EC09_9PROT</name>
<dbReference type="GO" id="GO:0035999">
    <property type="term" value="P:tetrahydrofolate interconversion"/>
    <property type="evidence" value="ECO:0007669"/>
    <property type="project" value="TreeGrafter"/>
</dbReference>
<accession>A0A1I5EC09</accession>
<comment type="catalytic activity">
    <reaction evidence="5">
        <text>(6S)-5-formyl-5,6,7,8-tetrahydrofolate + ATP = (6R)-5,10-methenyltetrahydrofolate + ADP + phosphate</text>
        <dbReference type="Rhea" id="RHEA:10488"/>
        <dbReference type="ChEBI" id="CHEBI:30616"/>
        <dbReference type="ChEBI" id="CHEBI:43474"/>
        <dbReference type="ChEBI" id="CHEBI:57455"/>
        <dbReference type="ChEBI" id="CHEBI:57457"/>
        <dbReference type="ChEBI" id="CHEBI:456216"/>
        <dbReference type="EC" id="6.3.3.2"/>
    </reaction>
</comment>
<dbReference type="NCBIfam" id="TIGR02727">
    <property type="entry name" value="MTHFS_bact"/>
    <property type="match status" value="1"/>
</dbReference>
<dbReference type="AlphaFoldDB" id="A0A1I5EC09"/>
<dbReference type="InterPro" id="IPR002698">
    <property type="entry name" value="FTHF_cligase"/>
</dbReference>
<sequence>MKDWRDWRKHQRAELMVARECVADGDHRCWSTAITRSLEQGFPLLQKSTVGFCWPHRGEYDPRPVMNFIAERGATLALPEVENKNEPLRFRKWWREAPMKSGAYGIPVPDNTDLVTVDALIIPMIGFDEMGFRIGYGGGYFDRTLVAIVPRPLAIGVGFEILRLNSVHPQRHDIPMDFIVTEAGIYRVTVTGLELISAEKCAAENA</sequence>
<keyword evidence="3 5" id="KW-0067">ATP-binding</keyword>
<organism evidence="6 7">
    <name type="scientific">Nitrosospira briensis</name>
    <dbReference type="NCBI Taxonomy" id="35799"/>
    <lineage>
        <taxon>Bacteria</taxon>
        <taxon>Pseudomonadati</taxon>
        <taxon>Pseudomonadota</taxon>
        <taxon>Betaproteobacteria</taxon>
        <taxon>Nitrosomonadales</taxon>
        <taxon>Nitrosomonadaceae</taxon>
        <taxon>Nitrosospira</taxon>
    </lineage>
</organism>
<dbReference type="InterPro" id="IPR037171">
    <property type="entry name" value="NagB/RpiA_transferase-like"/>
</dbReference>
<evidence type="ECO:0000256" key="3">
    <source>
        <dbReference type="ARBA" id="ARBA00022840"/>
    </source>
</evidence>
<evidence type="ECO:0000313" key="6">
    <source>
        <dbReference type="EMBL" id="SFO08601.1"/>
    </source>
</evidence>
<dbReference type="PANTHER" id="PTHR23407:SF1">
    <property type="entry name" value="5-FORMYLTETRAHYDROFOLATE CYCLO-LIGASE"/>
    <property type="match status" value="1"/>
</dbReference>
<dbReference type="Pfam" id="PF01812">
    <property type="entry name" value="5-FTHF_cyc-lig"/>
    <property type="match status" value="1"/>
</dbReference>
<evidence type="ECO:0000256" key="2">
    <source>
        <dbReference type="ARBA" id="ARBA00022741"/>
    </source>
</evidence>
<keyword evidence="2 5" id="KW-0547">Nucleotide-binding</keyword>
<dbReference type="EC" id="6.3.3.2" evidence="5"/>
<dbReference type="Proteomes" id="UP000183107">
    <property type="component" value="Unassembled WGS sequence"/>
</dbReference>
<comment type="similarity">
    <text evidence="1 5">Belongs to the 5-formyltetrahydrofolate cyclo-ligase family.</text>
</comment>
<dbReference type="GO" id="GO:0030272">
    <property type="term" value="F:5-formyltetrahydrofolate cyclo-ligase activity"/>
    <property type="evidence" value="ECO:0007669"/>
    <property type="project" value="UniProtKB-EC"/>
</dbReference>
<dbReference type="GO" id="GO:0009396">
    <property type="term" value="P:folic acid-containing compound biosynthetic process"/>
    <property type="evidence" value="ECO:0007669"/>
    <property type="project" value="TreeGrafter"/>
</dbReference>
<dbReference type="EMBL" id="FOVJ01000007">
    <property type="protein sequence ID" value="SFO08601.1"/>
    <property type="molecule type" value="Genomic_DNA"/>
</dbReference>
<dbReference type="OrthoDB" id="9801938at2"/>
<dbReference type="GO" id="GO:0005524">
    <property type="term" value="F:ATP binding"/>
    <property type="evidence" value="ECO:0007669"/>
    <property type="project" value="UniProtKB-KW"/>
</dbReference>
<proteinExistence type="inferred from homology"/>
<reference evidence="7" key="1">
    <citation type="submission" date="2016-10" db="EMBL/GenBank/DDBJ databases">
        <authorList>
            <person name="Varghese N."/>
        </authorList>
    </citation>
    <scope>NUCLEOTIDE SEQUENCE [LARGE SCALE GENOMIC DNA]</scope>
    <source>
        <strain evidence="7">Nsp8</strain>
    </source>
</reference>
<keyword evidence="7" id="KW-1185">Reference proteome</keyword>
<protein>
    <recommendedName>
        <fullName evidence="5">5-formyltetrahydrofolate cyclo-ligase</fullName>
        <ecNumber evidence="5">6.3.3.2</ecNumber>
    </recommendedName>
</protein>
<dbReference type="RefSeq" id="WP_074798051.1">
    <property type="nucleotide sequence ID" value="NZ_FOVJ01000007.1"/>
</dbReference>